<gene>
    <name evidence="1" type="ORF">LTR37_018112</name>
</gene>
<keyword evidence="2" id="KW-1185">Reference proteome</keyword>
<name>A0ACC3MI33_9PEZI</name>
<dbReference type="Proteomes" id="UP001281147">
    <property type="component" value="Unassembled WGS sequence"/>
</dbReference>
<reference evidence="1" key="1">
    <citation type="submission" date="2023-07" db="EMBL/GenBank/DDBJ databases">
        <title>Black Yeasts Isolated from many extreme environments.</title>
        <authorList>
            <person name="Coleine C."/>
            <person name="Stajich J.E."/>
            <person name="Selbmann L."/>
        </authorList>
    </citation>
    <scope>NUCLEOTIDE SEQUENCE</scope>
    <source>
        <strain evidence="1">CCFEE 5714</strain>
    </source>
</reference>
<organism evidence="1 2">
    <name type="scientific">Vermiconidia calcicola</name>
    <dbReference type="NCBI Taxonomy" id="1690605"/>
    <lineage>
        <taxon>Eukaryota</taxon>
        <taxon>Fungi</taxon>
        <taxon>Dikarya</taxon>
        <taxon>Ascomycota</taxon>
        <taxon>Pezizomycotina</taxon>
        <taxon>Dothideomycetes</taxon>
        <taxon>Dothideomycetidae</taxon>
        <taxon>Mycosphaerellales</taxon>
        <taxon>Extremaceae</taxon>
        <taxon>Vermiconidia</taxon>
    </lineage>
</organism>
<accession>A0ACC3MI33</accession>
<proteinExistence type="predicted"/>
<comment type="caution">
    <text evidence="1">The sequence shown here is derived from an EMBL/GenBank/DDBJ whole genome shotgun (WGS) entry which is preliminary data.</text>
</comment>
<sequence>MHRWNLALTRFGVAILQSALYLRVLSVNTNILTFFLDDTYWGGSPLSAAGVGVLCVCFIKISSEILLDINTRICNLNNGIPGKSAAKLAVSWKQRHMRKNTYADALRDLHSNGALVQVGPHEYSLCDDTQFFRFSRLQKVSLPYSLAVRVFGRRASELLVKALSMANIFTYEPIIDQCNGALLQELVIHAQLGEEVDLADLISRYAFDTLFATSTGQQPGFLTKGLDHSKISDAIKNWKFRAVAFGTYMRFNAIIAPLMRRTDISKLERYIFEHLDMAANAQSDCAYTQMVRASGDSPGTKKSAREACAALVLAGSDPAITHILSSLTYIYRDREILDLLRAELAKVKLSQPPTLKELIHRMPQMPVLHAVLRESLRLRPPYQNGFSYVSPEGGITIGEHHVPQGCTICLEPTIALGNNSIFGDDSQLFNPRRWMADPALARKTSFHLVTYGASTSTCPAENYHTAIVSKLITQIITTFDFTMAPVQAGASLSNIATNITMITGDAPPPTPYVVSDDSVLSKSTGEKYTALSFSDVGELEKIHGHSTTNALISRFDPNKILAAGPLVETAPIENSHDRFTTHKIIERVWGSILMHETSTKTKQMYIFVPGSRLPGWLNYKVNKRQSQPAKADQKMPARSKPAASAQAPKRVNTAARNQPAAPVKRMAPTGWNNFAVDAPTAYQKVIDDYVPIAKPATVDEAPSHKVKETFKQTVATKTAVIDDAAAEKAPEQAPASRALPPHLRAQGGRK</sequence>
<evidence type="ECO:0000313" key="2">
    <source>
        <dbReference type="Proteomes" id="UP001281147"/>
    </source>
</evidence>
<protein>
    <submittedName>
        <fullName evidence="1">Uncharacterized protein</fullName>
    </submittedName>
</protein>
<dbReference type="EMBL" id="JAUTXU010000246">
    <property type="protein sequence ID" value="KAK3696141.1"/>
    <property type="molecule type" value="Genomic_DNA"/>
</dbReference>
<evidence type="ECO:0000313" key="1">
    <source>
        <dbReference type="EMBL" id="KAK3696141.1"/>
    </source>
</evidence>